<dbReference type="EMBL" id="CP033915">
    <property type="protein sequence ID" value="AZA86038.1"/>
    <property type="molecule type" value="Genomic_DNA"/>
</dbReference>
<keyword evidence="5" id="KW-1185">Reference proteome</keyword>
<evidence type="ECO:0000313" key="2">
    <source>
        <dbReference type="EMBL" id="AZA86038.1"/>
    </source>
</evidence>
<protein>
    <submittedName>
        <fullName evidence="2">Uncharacterized protein</fullName>
    </submittedName>
</protein>
<name>A0AAD0YCZ7_9FLAO</name>
<dbReference type="RefSeq" id="WP_123853771.1">
    <property type="nucleotide sequence ID" value="NZ_CP033912.1"/>
</dbReference>
<keyword evidence="1" id="KW-0732">Signal</keyword>
<accession>A0AAD0YCZ7</accession>
<reference evidence="4 5" key="1">
    <citation type="submission" date="2018-11" db="EMBL/GenBank/DDBJ databases">
        <title>Proposal to divide the Flavobacteriaceae and reorganize its genera based on Amino Acid Identity values calculated from whole genome sequences.</title>
        <authorList>
            <person name="Nicholson A.C."/>
            <person name="Gulvik C.A."/>
            <person name="Whitney A.M."/>
            <person name="Humrighouse B.W."/>
            <person name="Bell M."/>
            <person name="Holmes B."/>
            <person name="Steigerwalt A.G."/>
            <person name="Villarma A."/>
            <person name="Sheth M."/>
            <person name="Batra D."/>
            <person name="Pryor J."/>
            <person name="Bernardet J.-F."/>
            <person name="Hugo C."/>
            <person name="Kampfer P."/>
            <person name="Newman J."/>
            <person name="McQuiston J.R."/>
        </authorList>
    </citation>
    <scope>NUCLEOTIDE SEQUENCE [LARGE SCALE GENOMIC DNA]</scope>
    <source>
        <strain evidence="2 4">G0207</strain>
        <strain evidence="3 5">H5143</strain>
    </source>
</reference>
<evidence type="ECO:0000313" key="3">
    <source>
        <dbReference type="EMBL" id="AZA94446.1"/>
    </source>
</evidence>
<dbReference type="AlphaFoldDB" id="A0AAD0YCZ7"/>
<proteinExistence type="predicted"/>
<evidence type="ECO:0000313" key="4">
    <source>
        <dbReference type="Proteomes" id="UP000274073"/>
    </source>
</evidence>
<organism evidence="2 4">
    <name type="scientific">Chryseobacterium shandongense</name>
    <dbReference type="NCBI Taxonomy" id="1493872"/>
    <lineage>
        <taxon>Bacteria</taxon>
        <taxon>Pseudomonadati</taxon>
        <taxon>Bacteroidota</taxon>
        <taxon>Flavobacteriia</taxon>
        <taxon>Flavobacteriales</taxon>
        <taxon>Weeksellaceae</taxon>
        <taxon>Chryseobacterium group</taxon>
        <taxon>Chryseobacterium</taxon>
    </lineage>
</organism>
<feature type="chain" id="PRO_5042199008" evidence="1">
    <location>
        <begin position="21"/>
        <end position="139"/>
    </location>
</feature>
<feature type="signal peptide" evidence="1">
    <location>
        <begin position="1"/>
        <end position="20"/>
    </location>
</feature>
<dbReference type="EMBL" id="CP033912">
    <property type="protein sequence ID" value="AZA94446.1"/>
    <property type="molecule type" value="Genomic_DNA"/>
</dbReference>
<sequence>MYIRYFFIVVCLLAMTSVSAQHDGTTLNVRLYPVQMLAISPAVLNSDDTKASKESSFVVISSPSGFEIMLQQNVYNNSAGFKNSDSGKLLGEKDKAYNLINYEKGVVEKIFEINHHAKEEKKYTSDSDNNYYILTMMSN</sequence>
<gene>
    <name evidence="2" type="ORF">EG349_04195</name>
    <name evidence="3" type="ORF">EG353_02215</name>
</gene>
<dbReference type="Proteomes" id="UP000274073">
    <property type="component" value="Chromosome"/>
</dbReference>
<evidence type="ECO:0000313" key="5">
    <source>
        <dbReference type="Proteomes" id="UP000281741"/>
    </source>
</evidence>
<dbReference type="Proteomes" id="UP000281741">
    <property type="component" value="Chromosome"/>
</dbReference>
<evidence type="ECO:0000256" key="1">
    <source>
        <dbReference type="SAM" id="SignalP"/>
    </source>
</evidence>